<dbReference type="Proteomes" id="UP000054843">
    <property type="component" value="Unassembled WGS sequence"/>
</dbReference>
<name>A0A0V1ML29_9BILA</name>
<proteinExistence type="predicted"/>
<organism evidence="1 2">
    <name type="scientific">Trichinella papuae</name>
    <dbReference type="NCBI Taxonomy" id="268474"/>
    <lineage>
        <taxon>Eukaryota</taxon>
        <taxon>Metazoa</taxon>
        <taxon>Ecdysozoa</taxon>
        <taxon>Nematoda</taxon>
        <taxon>Enoplea</taxon>
        <taxon>Dorylaimia</taxon>
        <taxon>Trichinellida</taxon>
        <taxon>Trichinellidae</taxon>
        <taxon>Trichinella</taxon>
    </lineage>
</organism>
<keyword evidence="2" id="KW-1185">Reference proteome</keyword>
<accession>A0A0V1ML29</accession>
<gene>
    <name evidence="1" type="ORF">T10_3009</name>
</gene>
<comment type="caution">
    <text evidence="1">The sequence shown here is derived from an EMBL/GenBank/DDBJ whole genome shotgun (WGS) entry which is preliminary data.</text>
</comment>
<evidence type="ECO:0000313" key="2">
    <source>
        <dbReference type="Proteomes" id="UP000054843"/>
    </source>
</evidence>
<dbReference type="AlphaFoldDB" id="A0A0V1ML29"/>
<protein>
    <submittedName>
        <fullName evidence="1">Uncharacterized protein</fullName>
    </submittedName>
</protein>
<sequence>MNVLHINVCNSICVRCHLTKELLNIKSSCSMQHTFTAMQYFSRNANEKHKIYTLEVLFTNCLLLFRKQQRSL</sequence>
<evidence type="ECO:0000313" key="1">
    <source>
        <dbReference type="EMBL" id="KRZ72316.1"/>
    </source>
</evidence>
<dbReference type="EMBL" id="JYDO01000081">
    <property type="protein sequence ID" value="KRZ72316.1"/>
    <property type="molecule type" value="Genomic_DNA"/>
</dbReference>
<reference evidence="1 2" key="1">
    <citation type="submission" date="2015-01" db="EMBL/GenBank/DDBJ databases">
        <title>Evolution of Trichinella species and genotypes.</title>
        <authorList>
            <person name="Korhonen P.K."/>
            <person name="Edoardo P."/>
            <person name="Giuseppe L.R."/>
            <person name="Gasser R.B."/>
        </authorList>
    </citation>
    <scope>NUCLEOTIDE SEQUENCE [LARGE SCALE GENOMIC DNA]</scope>
    <source>
        <strain evidence="1">ISS1980</strain>
    </source>
</reference>